<organism evidence="1 2">
    <name type="scientific">Virgisporangium aliadipatigenens</name>
    <dbReference type="NCBI Taxonomy" id="741659"/>
    <lineage>
        <taxon>Bacteria</taxon>
        <taxon>Bacillati</taxon>
        <taxon>Actinomycetota</taxon>
        <taxon>Actinomycetes</taxon>
        <taxon>Micromonosporales</taxon>
        <taxon>Micromonosporaceae</taxon>
        <taxon>Virgisporangium</taxon>
    </lineage>
</organism>
<dbReference type="Proteomes" id="UP000619260">
    <property type="component" value="Unassembled WGS sequence"/>
</dbReference>
<keyword evidence="2" id="KW-1185">Reference proteome</keyword>
<sequence length="325" mass="34013">MPRYRFGAVTVSADLPLPGYAGYRTAASGRCEVTVRRAGRTPPAATPLCDVRARRGTLRVGVTAEGHRVVTVDGLAACTVGPRSTVDWHVGDGPNADDTDHLVSLIVPWTLGTAPDLAVLHAATVVGPRGAVLLAGTSGAGKSTLATALHRRLGWRLFGDDAAVLSTVDGSSMVSSCSREVRLWADSGALLGMPAGTPLPRYGNKHRHAVDGAADDAVPVLAVLRLLDPAAPPDGPQWRALVDRVALDPRPLVPLTRTEGIVVLRNGLMRLAPIDGAEAAREFAFLVRWGSRVPVAALRYPRTPAALDRTIEAMASGIPGLLGKS</sequence>
<evidence type="ECO:0000313" key="2">
    <source>
        <dbReference type="Proteomes" id="UP000619260"/>
    </source>
</evidence>
<protein>
    <submittedName>
        <fullName evidence="1">Uncharacterized protein</fullName>
    </submittedName>
</protein>
<name>A0A8J3YRQ4_9ACTN</name>
<dbReference type="AlphaFoldDB" id="A0A8J3YRQ4"/>
<dbReference type="RefSeq" id="WP_203902733.1">
    <property type="nucleotide sequence ID" value="NZ_BOPF01000025.1"/>
</dbReference>
<dbReference type="InterPro" id="IPR027417">
    <property type="entry name" value="P-loop_NTPase"/>
</dbReference>
<gene>
    <name evidence="1" type="ORF">Val02_61530</name>
</gene>
<proteinExistence type="predicted"/>
<dbReference type="SUPFAM" id="SSF53795">
    <property type="entry name" value="PEP carboxykinase-like"/>
    <property type="match status" value="1"/>
</dbReference>
<dbReference type="Gene3D" id="3.40.50.300">
    <property type="entry name" value="P-loop containing nucleotide triphosphate hydrolases"/>
    <property type="match status" value="1"/>
</dbReference>
<dbReference type="EMBL" id="BOPF01000025">
    <property type="protein sequence ID" value="GIJ49267.1"/>
    <property type="molecule type" value="Genomic_DNA"/>
</dbReference>
<reference evidence="1" key="1">
    <citation type="submission" date="2021-01" db="EMBL/GenBank/DDBJ databases">
        <title>Whole genome shotgun sequence of Virgisporangium aliadipatigenens NBRC 105644.</title>
        <authorList>
            <person name="Komaki H."/>
            <person name="Tamura T."/>
        </authorList>
    </citation>
    <scope>NUCLEOTIDE SEQUENCE</scope>
    <source>
        <strain evidence="1">NBRC 105644</strain>
    </source>
</reference>
<comment type="caution">
    <text evidence="1">The sequence shown here is derived from an EMBL/GenBank/DDBJ whole genome shotgun (WGS) entry which is preliminary data.</text>
</comment>
<evidence type="ECO:0000313" key="1">
    <source>
        <dbReference type="EMBL" id="GIJ49267.1"/>
    </source>
</evidence>
<accession>A0A8J3YRQ4</accession>